<accession>A0A1D7XMM5</accession>
<organism evidence="4 5">
    <name type="scientific">Clostridium taeniosporum</name>
    <dbReference type="NCBI Taxonomy" id="394958"/>
    <lineage>
        <taxon>Bacteria</taxon>
        <taxon>Bacillati</taxon>
        <taxon>Bacillota</taxon>
        <taxon>Clostridia</taxon>
        <taxon>Eubacteriales</taxon>
        <taxon>Clostridiaceae</taxon>
        <taxon>Clostridium</taxon>
    </lineage>
</organism>
<feature type="domain" description="Phospholipid/glycerol acyltransferase" evidence="3">
    <location>
        <begin position="51"/>
        <end position="165"/>
    </location>
</feature>
<name>A0A1D7XMM5_9CLOT</name>
<protein>
    <submittedName>
        <fullName evidence="4">1-acyl-sn-glycerol-3-phosphate acyltransferase</fullName>
    </submittedName>
</protein>
<evidence type="ECO:0000313" key="5">
    <source>
        <dbReference type="Proteomes" id="UP000094652"/>
    </source>
</evidence>
<dbReference type="GO" id="GO:0003841">
    <property type="term" value="F:1-acylglycerol-3-phosphate O-acyltransferase activity"/>
    <property type="evidence" value="ECO:0007669"/>
    <property type="project" value="TreeGrafter"/>
</dbReference>
<evidence type="ECO:0000256" key="1">
    <source>
        <dbReference type="ARBA" id="ARBA00022679"/>
    </source>
</evidence>
<evidence type="ECO:0000313" key="4">
    <source>
        <dbReference type="EMBL" id="AOR24430.1"/>
    </source>
</evidence>
<dbReference type="SUPFAM" id="SSF69593">
    <property type="entry name" value="Glycerol-3-phosphate (1)-acyltransferase"/>
    <property type="match status" value="1"/>
</dbReference>
<dbReference type="PANTHER" id="PTHR10434:SF40">
    <property type="entry name" value="1-ACYL-SN-GLYCEROL-3-PHOSPHATE ACYLTRANSFERASE"/>
    <property type="match status" value="1"/>
</dbReference>
<dbReference type="GO" id="GO:0006654">
    <property type="term" value="P:phosphatidic acid biosynthetic process"/>
    <property type="evidence" value="ECO:0007669"/>
    <property type="project" value="TreeGrafter"/>
</dbReference>
<dbReference type="PANTHER" id="PTHR10434">
    <property type="entry name" value="1-ACYL-SN-GLYCEROL-3-PHOSPHATE ACYLTRANSFERASE"/>
    <property type="match status" value="1"/>
</dbReference>
<dbReference type="InterPro" id="IPR002123">
    <property type="entry name" value="Plipid/glycerol_acylTrfase"/>
</dbReference>
<dbReference type="Pfam" id="PF01553">
    <property type="entry name" value="Acyltransferase"/>
    <property type="match status" value="1"/>
</dbReference>
<keyword evidence="5" id="KW-1185">Reference proteome</keyword>
<evidence type="ECO:0000256" key="2">
    <source>
        <dbReference type="ARBA" id="ARBA00023315"/>
    </source>
</evidence>
<proteinExistence type="predicted"/>
<keyword evidence="1 4" id="KW-0808">Transferase</keyword>
<gene>
    <name evidence="4" type="ORF">BGI42_12100</name>
</gene>
<evidence type="ECO:0000259" key="3">
    <source>
        <dbReference type="SMART" id="SM00563"/>
    </source>
</evidence>
<dbReference type="STRING" id="394958.BGI42_12100"/>
<dbReference type="Proteomes" id="UP000094652">
    <property type="component" value="Chromosome"/>
</dbReference>
<keyword evidence="2 4" id="KW-0012">Acyltransferase</keyword>
<dbReference type="OrthoDB" id="9803035at2"/>
<dbReference type="AlphaFoldDB" id="A0A1D7XMM5"/>
<dbReference type="CDD" id="cd07989">
    <property type="entry name" value="LPLAT_AGPAT-like"/>
    <property type="match status" value="1"/>
</dbReference>
<sequence>MLSPTIAKILELLPESLFVKFGKMKVSGYIKKYANITLTGIENIDKVKKPRIFICNHLSNADGLVLDKILKEKSDPYFIAGAKLSDDIITRIGTKIVKNIPIKPNSADKDAITSIIKTLRSGEDVLIFPEGTRSRTGAMIEGKKGILLMARMSKAEIVPIGMCGTEKLLPISKTGDMGAEKWHKANVYINIGKNIELPKKNKDEDKHEYDDRCLHILMKSIANLLPEEYRGVYK</sequence>
<dbReference type="EMBL" id="CP017253">
    <property type="protein sequence ID" value="AOR24430.1"/>
    <property type="molecule type" value="Genomic_DNA"/>
</dbReference>
<dbReference type="SMART" id="SM00563">
    <property type="entry name" value="PlsC"/>
    <property type="match status" value="1"/>
</dbReference>
<dbReference type="RefSeq" id="WP_069680558.1">
    <property type="nucleotide sequence ID" value="NZ_CP017253.2"/>
</dbReference>
<dbReference type="KEGG" id="ctae:BGI42_12100"/>
<reference evidence="5" key="1">
    <citation type="submission" date="2016-09" db="EMBL/GenBank/DDBJ databases">
        <title>Genomics of Clostridium taeniosporum, an organism which forms endospores with ribbon-like appendages.</title>
        <authorList>
            <person name="Walker J.R."/>
        </authorList>
    </citation>
    <scope>NUCLEOTIDE SEQUENCE [LARGE SCALE GENOMIC DNA]</scope>
    <source>
        <strain evidence="5">1/k</strain>
    </source>
</reference>